<evidence type="ECO:0000313" key="3">
    <source>
        <dbReference type="Proteomes" id="UP000003250"/>
    </source>
</evidence>
<evidence type="ECO:0000256" key="1">
    <source>
        <dbReference type="SAM" id="Phobius"/>
    </source>
</evidence>
<keyword evidence="3" id="KW-1185">Reference proteome</keyword>
<sequence>MTGGRVLGFDRPLSARPALLLALPTVVGAGLLAPTTLFL</sequence>
<accession>H0I2V7</accession>
<dbReference type="AlphaFoldDB" id="H0I2V7"/>
<feature type="transmembrane region" description="Helical" evidence="1">
    <location>
        <begin position="18"/>
        <end position="38"/>
    </location>
</feature>
<keyword evidence="1" id="KW-0812">Transmembrane</keyword>
<name>H0I2V7_9HYPH</name>
<dbReference type="PATRIC" id="fig|1107882.3.peg.6575"/>
<dbReference type="Proteomes" id="UP000003250">
    <property type="component" value="Unassembled WGS sequence"/>
</dbReference>
<protein>
    <submittedName>
        <fullName evidence="2">Uncharacterized protein</fullName>
    </submittedName>
</protein>
<gene>
    <name evidence="2" type="ORF">MAXJ12_34064</name>
</gene>
<reference evidence="2 3" key="1">
    <citation type="journal article" date="2012" name="J. Bacteriol.">
        <title>Draft Genome Sequence of Mesorhizobium alhagi CCNWXJ12-2T, a Novel Salt-Resistant Species Isolated from the Desert of Northwestern China.</title>
        <authorList>
            <person name="Zhou M."/>
            <person name="Chen W."/>
            <person name="Chen H."/>
            <person name="Wei G."/>
        </authorList>
    </citation>
    <scope>NUCLEOTIDE SEQUENCE [LARGE SCALE GENOMIC DNA]</scope>
    <source>
        <strain evidence="2 3">CCNWXJ12-2</strain>
    </source>
</reference>
<dbReference type="EMBL" id="AHAM01000307">
    <property type="protein sequence ID" value="EHK52694.1"/>
    <property type="molecule type" value="Genomic_DNA"/>
</dbReference>
<evidence type="ECO:0000313" key="2">
    <source>
        <dbReference type="EMBL" id="EHK52694.1"/>
    </source>
</evidence>
<keyword evidence="1" id="KW-1133">Transmembrane helix</keyword>
<keyword evidence="1" id="KW-0472">Membrane</keyword>
<organism evidence="2 3">
    <name type="scientific">Mesorhizobium alhagi CCNWXJ12-2</name>
    <dbReference type="NCBI Taxonomy" id="1107882"/>
    <lineage>
        <taxon>Bacteria</taxon>
        <taxon>Pseudomonadati</taxon>
        <taxon>Pseudomonadota</taxon>
        <taxon>Alphaproteobacteria</taxon>
        <taxon>Hyphomicrobiales</taxon>
        <taxon>Phyllobacteriaceae</taxon>
        <taxon>Allomesorhizobium</taxon>
    </lineage>
</organism>
<proteinExistence type="predicted"/>